<evidence type="ECO:0000256" key="4">
    <source>
        <dbReference type="ARBA" id="ARBA00022729"/>
    </source>
</evidence>
<gene>
    <name evidence="10" type="ORF">MAF45_00295</name>
</gene>
<evidence type="ECO:0000256" key="8">
    <source>
        <dbReference type="SAM" id="SignalP"/>
    </source>
</evidence>
<dbReference type="InterPro" id="IPR000297">
    <property type="entry name" value="PPIase_PpiC"/>
</dbReference>
<evidence type="ECO:0000259" key="9">
    <source>
        <dbReference type="PROSITE" id="PS50198"/>
    </source>
</evidence>
<dbReference type="EC" id="5.2.1.8" evidence="3"/>
<evidence type="ECO:0000313" key="10">
    <source>
        <dbReference type="EMBL" id="MCG5029898.1"/>
    </source>
</evidence>
<accession>A0ABS9MMQ4</accession>
<dbReference type="Pfam" id="PF00639">
    <property type="entry name" value="Rotamase"/>
    <property type="match status" value="1"/>
</dbReference>
<sequence length="260" mass="28602">MHKKLVVLAAAGVLAAHSALAAVTDVTVNGTKISAAAQEKIIQAAMAQGQERTPQLEKDVRERLIGEQLLVDAALSQKLDKEQPVIELLAQSRSNILAGAALNRYLKNHPVTEAEIRADYDQKKAQYGATEYHVRHILTQTQKEAEDALKRIRAGEDFAKVAREVSIDNGTKDNGGDLDWASPSSMVKPFADAMKAQKVGEVSSQPVKSEFGYHILLVEATRPAELFPAYEHAKPTLRQELVQKKVFEYIESLRSKASIH</sequence>
<keyword evidence="5 7" id="KW-0697">Rotamase</keyword>
<evidence type="ECO:0000256" key="2">
    <source>
        <dbReference type="ARBA" id="ARBA00007656"/>
    </source>
</evidence>
<dbReference type="Gene3D" id="3.10.50.40">
    <property type="match status" value="1"/>
</dbReference>
<dbReference type="PROSITE" id="PS50198">
    <property type="entry name" value="PPIC_PPIASE_2"/>
    <property type="match status" value="1"/>
</dbReference>
<dbReference type="RefSeq" id="WP_237977554.1">
    <property type="nucleotide sequence ID" value="NZ_JAKNCT010000001.1"/>
</dbReference>
<feature type="domain" description="PpiC" evidence="9">
    <location>
        <begin position="129"/>
        <end position="220"/>
    </location>
</feature>
<dbReference type="Proteomes" id="UP001297600">
    <property type="component" value="Unassembled WGS sequence"/>
</dbReference>
<comment type="catalytic activity">
    <reaction evidence="1">
        <text>[protein]-peptidylproline (omega=180) = [protein]-peptidylproline (omega=0)</text>
        <dbReference type="Rhea" id="RHEA:16237"/>
        <dbReference type="Rhea" id="RHEA-COMP:10747"/>
        <dbReference type="Rhea" id="RHEA-COMP:10748"/>
        <dbReference type="ChEBI" id="CHEBI:83833"/>
        <dbReference type="ChEBI" id="CHEBI:83834"/>
        <dbReference type="EC" id="5.2.1.8"/>
    </reaction>
</comment>
<dbReference type="Gene3D" id="1.10.8.1040">
    <property type="match status" value="1"/>
</dbReference>
<organism evidence="10 11">
    <name type="scientific">Mesosutterella porci</name>
    <dbReference type="NCBI Taxonomy" id="2915351"/>
    <lineage>
        <taxon>Bacteria</taxon>
        <taxon>Pseudomonadati</taxon>
        <taxon>Pseudomonadota</taxon>
        <taxon>Betaproteobacteria</taxon>
        <taxon>Burkholderiales</taxon>
        <taxon>Sutterellaceae</taxon>
        <taxon>Mesosutterella</taxon>
    </lineage>
</organism>
<keyword evidence="11" id="KW-1185">Reference proteome</keyword>
<dbReference type="SUPFAM" id="SSF54534">
    <property type="entry name" value="FKBP-like"/>
    <property type="match status" value="1"/>
</dbReference>
<feature type="chain" id="PRO_5045207738" description="peptidylprolyl isomerase" evidence="8">
    <location>
        <begin position="22"/>
        <end position="260"/>
    </location>
</feature>
<evidence type="ECO:0000256" key="5">
    <source>
        <dbReference type="ARBA" id="ARBA00023110"/>
    </source>
</evidence>
<evidence type="ECO:0000313" key="11">
    <source>
        <dbReference type="Proteomes" id="UP001297600"/>
    </source>
</evidence>
<evidence type="ECO:0000256" key="1">
    <source>
        <dbReference type="ARBA" id="ARBA00000971"/>
    </source>
</evidence>
<dbReference type="InterPro" id="IPR050245">
    <property type="entry name" value="PrsA_foldase"/>
</dbReference>
<evidence type="ECO:0000256" key="3">
    <source>
        <dbReference type="ARBA" id="ARBA00013194"/>
    </source>
</evidence>
<evidence type="ECO:0000256" key="6">
    <source>
        <dbReference type="ARBA" id="ARBA00023235"/>
    </source>
</evidence>
<keyword evidence="6 7" id="KW-0413">Isomerase</keyword>
<dbReference type="EMBL" id="JAKNCT010000001">
    <property type="protein sequence ID" value="MCG5029898.1"/>
    <property type="molecule type" value="Genomic_DNA"/>
</dbReference>
<evidence type="ECO:0000256" key="7">
    <source>
        <dbReference type="PROSITE-ProRule" id="PRU00278"/>
    </source>
</evidence>
<dbReference type="PANTHER" id="PTHR47245:SF1">
    <property type="entry name" value="FOLDASE PROTEIN PRSA"/>
    <property type="match status" value="1"/>
</dbReference>
<keyword evidence="4 8" id="KW-0732">Signal</keyword>
<proteinExistence type="inferred from homology"/>
<dbReference type="InterPro" id="IPR046357">
    <property type="entry name" value="PPIase_dom_sf"/>
</dbReference>
<comment type="caution">
    <text evidence="10">The sequence shown here is derived from an EMBL/GenBank/DDBJ whole genome shotgun (WGS) entry which is preliminary data.</text>
</comment>
<name>A0ABS9MMQ4_9BURK</name>
<dbReference type="GO" id="GO:0003755">
    <property type="term" value="F:peptidyl-prolyl cis-trans isomerase activity"/>
    <property type="evidence" value="ECO:0007669"/>
    <property type="project" value="UniProtKB-EC"/>
</dbReference>
<protein>
    <recommendedName>
        <fullName evidence="3">peptidylprolyl isomerase</fullName>
        <ecNumber evidence="3">5.2.1.8</ecNumber>
    </recommendedName>
</protein>
<comment type="similarity">
    <text evidence="2">Belongs to the PpiC/parvulin rotamase family.</text>
</comment>
<dbReference type="PANTHER" id="PTHR47245">
    <property type="entry name" value="PEPTIDYLPROLYL ISOMERASE"/>
    <property type="match status" value="1"/>
</dbReference>
<reference evidence="10 11" key="1">
    <citation type="submission" date="2022-02" db="EMBL/GenBank/DDBJ databases">
        <title>Mesosutterella porci, a novel member of the family Sutterellaceae from pig feces.</title>
        <authorList>
            <person name="Wylensek D."/>
            <person name="Clavel T."/>
        </authorList>
    </citation>
    <scope>NUCLEOTIDE SEQUENCE [LARGE SCALE GENOMIC DNA]</scope>
    <source>
        <strain evidence="11">oilRF-744-wt-GAM-9</strain>
    </source>
</reference>
<feature type="signal peptide" evidence="8">
    <location>
        <begin position="1"/>
        <end position="21"/>
    </location>
</feature>